<evidence type="ECO:0000256" key="5">
    <source>
        <dbReference type="ARBA" id="ARBA00007383"/>
    </source>
</evidence>
<name>A0ABW3KWA7_9BACI</name>
<evidence type="ECO:0000256" key="11">
    <source>
        <dbReference type="ARBA" id="ARBA00022759"/>
    </source>
</evidence>
<protein>
    <recommendedName>
        <fullName evidence="7 14">Ribonuclease HII</fullName>
        <shortName evidence="14">RNase HII</shortName>
        <ecNumber evidence="6 14">3.1.26.4</ecNumber>
    </recommendedName>
</protein>
<evidence type="ECO:0000256" key="6">
    <source>
        <dbReference type="ARBA" id="ARBA00012180"/>
    </source>
</evidence>
<evidence type="ECO:0000256" key="1">
    <source>
        <dbReference type="ARBA" id="ARBA00000077"/>
    </source>
</evidence>
<dbReference type="EC" id="3.1.26.4" evidence="6 14"/>
<keyword evidence="12 14" id="KW-0378">Hydrolase</keyword>
<dbReference type="NCBIfam" id="NF000595">
    <property type="entry name" value="PRK00015.1-3"/>
    <property type="match status" value="1"/>
</dbReference>
<sequence length="258" mass="29240">MSLKMTINEAKVRLENGDLSRQSLETLRNDERKGIQKLLKQYDRNKERALEMKRKFNEMRMFEEKQYQTGKRSIAGIDEAGRGPLAGPVVAGAVILHKDFYLPGLNDSKQLTLEKREAFFDVIREEAISYSVGIVSNAEIDEINIYRATKLAMQRAIEGLTNKPDHLLIDAMELSGFDCTQESLIKGDARSVSIAAASVLAKVTRDRMMKELHQEYPVYDFKNNQGYGTKAHLDALEKYGPTKYHRVTFAPVSTMISS</sequence>
<comment type="similarity">
    <text evidence="5 14 16">Belongs to the RNase HII family.</text>
</comment>
<dbReference type="CDD" id="cd07182">
    <property type="entry name" value="RNase_HII_bacteria_HII_like"/>
    <property type="match status" value="1"/>
</dbReference>
<keyword evidence="19" id="KW-1185">Reference proteome</keyword>
<evidence type="ECO:0000256" key="15">
    <source>
        <dbReference type="PROSITE-ProRule" id="PRU01319"/>
    </source>
</evidence>
<feature type="binding site" evidence="14 15">
    <location>
        <position position="170"/>
    </location>
    <ligand>
        <name>a divalent metal cation</name>
        <dbReference type="ChEBI" id="CHEBI:60240"/>
    </ligand>
</feature>
<dbReference type="HAMAP" id="MF_00052_B">
    <property type="entry name" value="RNase_HII_B"/>
    <property type="match status" value="1"/>
</dbReference>
<evidence type="ECO:0000256" key="10">
    <source>
        <dbReference type="ARBA" id="ARBA00022723"/>
    </source>
</evidence>
<evidence type="ECO:0000259" key="17">
    <source>
        <dbReference type="PROSITE" id="PS51975"/>
    </source>
</evidence>
<dbReference type="InterPro" id="IPR036397">
    <property type="entry name" value="RNaseH_sf"/>
</dbReference>
<keyword evidence="8 14" id="KW-0963">Cytoplasm</keyword>
<dbReference type="InterPro" id="IPR001352">
    <property type="entry name" value="RNase_HII/HIII"/>
</dbReference>
<proteinExistence type="inferred from homology"/>
<organism evidence="18 19">
    <name type="scientific">Thalassobacillus hwangdonensis</name>
    <dbReference type="NCBI Taxonomy" id="546108"/>
    <lineage>
        <taxon>Bacteria</taxon>
        <taxon>Bacillati</taxon>
        <taxon>Bacillota</taxon>
        <taxon>Bacilli</taxon>
        <taxon>Bacillales</taxon>
        <taxon>Bacillaceae</taxon>
        <taxon>Thalassobacillus</taxon>
    </lineage>
</organism>
<evidence type="ECO:0000256" key="2">
    <source>
        <dbReference type="ARBA" id="ARBA00001946"/>
    </source>
</evidence>
<comment type="function">
    <text evidence="3 14 16">Endonuclease that specifically degrades the RNA of RNA-DNA hybrids.</text>
</comment>
<dbReference type="GO" id="GO:0004523">
    <property type="term" value="F:RNA-DNA hybrid ribonuclease activity"/>
    <property type="evidence" value="ECO:0007669"/>
    <property type="project" value="UniProtKB-EC"/>
</dbReference>
<reference evidence="19" key="1">
    <citation type="journal article" date="2019" name="Int. J. Syst. Evol. Microbiol.">
        <title>The Global Catalogue of Microorganisms (GCM) 10K type strain sequencing project: providing services to taxonomists for standard genome sequencing and annotation.</title>
        <authorList>
            <consortium name="The Broad Institute Genomics Platform"/>
            <consortium name="The Broad Institute Genome Sequencing Center for Infectious Disease"/>
            <person name="Wu L."/>
            <person name="Ma J."/>
        </authorList>
    </citation>
    <scope>NUCLEOTIDE SEQUENCE [LARGE SCALE GENOMIC DNA]</scope>
    <source>
        <strain evidence="19">CCUG 56607</strain>
    </source>
</reference>
<evidence type="ECO:0000256" key="4">
    <source>
        <dbReference type="ARBA" id="ARBA00004496"/>
    </source>
</evidence>
<dbReference type="Proteomes" id="UP001596990">
    <property type="component" value="Unassembled WGS sequence"/>
</dbReference>
<evidence type="ECO:0000313" key="18">
    <source>
        <dbReference type="EMBL" id="MFD1018164.1"/>
    </source>
</evidence>
<evidence type="ECO:0000256" key="16">
    <source>
        <dbReference type="RuleBase" id="RU003515"/>
    </source>
</evidence>
<comment type="catalytic activity">
    <reaction evidence="1 14 15 16">
        <text>Endonucleolytic cleavage to 5'-phosphomonoester.</text>
        <dbReference type="EC" id="3.1.26.4"/>
    </reaction>
</comment>
<comment type="caution">
    <text evidence="18">The sequence shown here is derived from an EMBL/GenBank/DDBJ whole genome shotgun (WGS) entry which is preliminary data.</text>
</comment>
<dbReference type="InterPro" id="IPR012337">
    <property type="entry name" value="RNaseH-like_sf"/>
</dbReference>
<feature type="binding site" evidence="14 15">
    <location>
        <position position="79"/>
    </location>
    <ligand>
        <name>a divalent metal cation</name>
        <dbReference type="ChEBI" id="CHEBI:60240"/>
    </ligand>
</feature>
<feature type="binding site" evidence="14 15">
    <location>
        <position position="78"/>
    </location>
    <ligand>
        <name>a divalent metal cation</name>
        <dbReference type="ChEBI" id="CHEBI:60240"/>
    </ligand>
</feature>
<keyword evidence="13 14" id="KW-0464">Manganese</keyword>
<dbReference type="SUPFAM" id="SSF53098">
    <property type="entry name" value="Ribonuclease H-like"/>
    <property type="match status" value="1"/>
</dbReference>
<comment type="cofactor">
    <cofactor evidence="2">
        <name>Mg(2+)</name>
        <dbReference type="ChEBI" id="CHEBI:18420"/>
    </cofactor>
</comment>
<keyword evidence="9 14" id="KW-0540">Nuclease</keyword>
<evidence type="ECO:0000256" key="8">
    <source>
        <dbReference type="ARBA" id="ARBA00022490"/>
    </source>
</evidence>
<feature type="domain" description="RNase H type-2" evidence="17">
    <location>
        <begin position="72"/>
        <end position="258"/>
    </location>
</feature>
<dbReference type="PANTHER" id="PTHR10954">
    <property type="entry name" value="RIBONUCLEASE H2 SUBUNIT A"/>
    <property type="match status" value="1"/>
</dbReference>
<gene>
    <name evidence="14" type="primary">rnhB</name>
    <name evidence="18" type="ORF">ACFQ2J_03030</name>
</gene>
<comment type="cofactor">
    <cofactor evidence="14 15">
        <name>Mn(2+)</name>
        <dbReference type="ChEBI" id="CHEBI:29035"/>
    </cofactor>
    <cofactor evidence="14 15">
        <name>Mg(2+)</name>
        <dbReference type="ChEBI" id="CHEBI:18420"/>
    </cofactor>
    <text evidence="14 15">Manganese or magnesium. Binds 1 divalent metal ion per monomer in the absence of substrate. May bind a second metal ion after substrate binding.</text>
</comment>
<evidence type="ECO:0000256" key="9">
    <source>
        <dbReference type="ARBA" id="ARBA00022722"/>
    </source>
</evidence>
<evidence type="ECO:0000256" key="12">
    <source>
        <dbReference type="ARBA" id="ARBA00022801"/>
    </source>
</evidence>
<evidence type="ECO:0000313" key="19">
    <source>
        <dbReference type="Proteomes" id="UP001596990"/>
    </source>
</evidence>
<evidence type="ECO:0000256" key="13">
    <source>
        <dbReference type="ARBA" id="ARBA00023211"/>
    </source>
</evidence>
<evidence type="ECO:0000256" key="3">
    <source>
        <dbReference type="ARBA" id="ARBA00004065"/>
    </source>
</evidence>
<evidence type="ECO:0000256" key="7">
    <source>
        <dbReference type="ARBA" id="ARBA00019179"/>
    </source>
</evidence>
<accession>A0ABW3KWA7</accession>
<dbReference type="EMBL" id="JBHTKL010000001">
    <property type="protein sequence ID" value="MFD1018164.1"/>
    <property type="molecule type" value="Genomic_DNA"/>
</dbReference>
<comment type="subcellular location">
    <subcellularLocation>
        <location evidence="4 14">Cytoplasm</location>
    </subcellularLocation>
</comment>
<dbReference type="InterPro" id="IPR022898">
    <property type="entry name" value="RNase_HII"/>
</dbReference>
<dbReference type="InterPro" id="IPR024567">
    <property type="entry name" value="RNase_HII/HIII_dom"/>
</dbReference>
<dbReference type="PANTHER" id="PTHR10954:SF18">
    <property type="entry name" value="RIBONUCLEASE HII"/>
    <property type="match status" value="1"/>
</dbReference>
<dbReference type="NCBIfam" id="NF000594">
    <property type="entry name" value="PRK00015.1-1"/>
    <property type="match status" value="1"/>
</dbReference>
<dbReference type="RefSeq" id="WP_386056451.1">
    <property type="nucleotide sequence ID" value="NZ_JBHTKL010000001.1"/>
</dbReference>
<dbReference type="Gene3D" id="3.30.420.10">
    <property type="entry name" value="Ribonuclease H-like superfamily/Ribonuclease H"/>
    <property type="match status" value="1"/>
</dbReference>
<evidence type="ECO:0000256" key="14">
    <source>
        <dbReference type="HAMAP-Rule" id="MF_00052"/>
    </source>
</evidence>
<keyword evidence="10 14" id="KW-0479">Metal-binding</keyword>
<dbReference type="PROSITE" id="PS51975">
    <property type="entry name" value="RNASE_H_2"/>
    <property type="match status" value="1"/>
</dbReference>
<dbReference type="Pfam" id="PF01351">
    <property type="entry name" value="RNase_HII"/>
    <property type="match status" value="1"/>
</dbReference>
<keyword evidence="11 14" id="KW-0255">Endonuclease</keyword>